<evidence type="ECO:0000256" key="1">
    <source>
        <dbReference type="ARBA" id="ARBA00005790"/>
    </source>
</evidence>
<evidence type="ECO:0000256" key="2">
    <source>
        <dbReference type="ARBA" id="ARBA00022679"/>
    </source>
</evidence>
<dbReference type="InterPro" id="IPR027417">
    <property type="entry name" value="P-loop_NTPase"/>
</dbReference>
<dbReference type="Pfam" id="PF00625">
    <property type="entry name" value="Guanylate_kin"/>
    <property type="match status" value="1"/>
</dbReference>
<dbReference type="Proteomes" id="UP001189429">
    <property type="component" value="Unassembled WGS sequence"/>
</dbReference>
<dbReference type="EMBL" id="CAUYUJ010002614">
    <property type="protein sequence ID" value="CAK0801550.1"/>
    <property type="molecule type" value="Genomic_DNA"/>
</dbReference>
<dbReference type="PANTHER" id="PTHR23117">
    <property type="entry name" value="GUANYLATE KINASE-RELATED"/>
    <property type="match status" value="1"/>
</dbReference>
<comment type="caution">
    <text evidence="5">The sequence shown here is derived from an EMBL/GenBank/DDBJ whole genome shotgun (WGS) entry which is preliminary data.</text>
</comment>
<keyword evidence="2" id="KW-0808">Transferase</keyword>
<keyword evidence="6" id="KW-1185">Reference proteome</keyword>
<dbReference type="InterPro" id="IPR008145">
    <property type="entry name" value="GK/Ca_channel_bsu"/>
</dbReference>
<comment type="similarity">
    <text evidence="1">Belongs to the guanylate kinase family.</text>
</comment>
<proteinExistence type="inferred from homology"/>
<evidence type="ECO:0000313" key="5">
    <source>
        <dbReference type="EMBL" id="CAK0801550.1"/>
    </source>
</evidence>
<keyword evidence="3" id="KW-0418">Kinase</keyword>
<name>A0ABN9QAF9_9DINO</name>
<dbReference type="SUPFAM" id="SSF52540">
    <property type="entry name" value="P-loop containing nucleoside triphosphate hydrolases"/>
    <property type="match status" value="1"/>
</dbReference>
<evidence type="ECO:0000313" key="6">
    <source>
        <dbReference type="Proteomes" id="UP001189429"/>
    </source>
</evidence>
<evidence type="ECO:0000256" key="3">
    <source>
        <dbReference type="ARBA" id="ARBA00022777"/>
    </source>
</evidence>
<sequence length="250" mass="25984">MGGSSSKAAGAVAASKCPAAVPENFHVLAKGMKGWEGTVADYGTSKQAVADVAQDGKICILDIDTQGARSMRAQKLDAKYLFLAPPSLSTLESRLRGRGTDKDEVIQKRLEAAGGEMKAAKEPGLFDKTLVNDDLEECYGEFARLMADEIQRASGKGPVVEHAALASGDRARLAGLRGLPAGVRARSTGAVLRVARPPVPPGSDRHPVQQLGGPAPVLALPDAALQLALSFLQLIVPTAVASAPDKPFGL</sequence>
<protein>
    <recommendedName>
        <fullName evidence="4">Guanylate kinase-like domain-containing protein</fullName>
    </recommendedName>
</protein>
<dbReference type="PANTHER" id="PTHR23117:SF13">
    <property type="entry name" value="GUANYLATE KINASE"/>
    <property type="match status" value="1"/>
</dbReference>
<gene>
    <name evidence="5" type="ORF">PCOR1329_LOCUS9399</name>
</gene>
<feature type="domain" description="Guanylate kinase-like" evidence="4">
    <location>
        <begin position="42"/>
        <end position="147"/>
    </location>
</feature>
<evidence type="ECO:0000259" key="4">
    <source>
        <dbReference type="PROSITE" id="PS50052"/>
    </source>
</evidence>
<accession>A0ABN9QAF9</accession>
<dbReference type="SMART" id="SM00072">
    <property type="entry name" value="GuKc"/>
    <property type="match status" value="1"/>
</dbReference>
<reference evidence="5" key="1">
    <citation type="submission" date="2023-10" db="EMBL/GenBank/DDBJ databases">
        <authorList>
            <person name="Chen Y."/>
            <person name="Shah S."/>
            <person name="Dougan E. K."/>
            <person name="Thang M."/>
            <person name="Chan C."/>
        </authorList>
    </citation>
    <scope>NUCLEOTIDE SEQUENCE [LARGE SCALE GENOMIC DNA]</scope>
</reference>
<organism evidence="5 6">
    <name type="scientific">Prorocentrum cordatum</name>
    <dbReference type="NCBI Taxonomy" id="2364126"/>
    <lineage>
        <taxon>Eukaryota</taxon>
        <taxon>Sar</taxon>
        <taxon>Alveolata</taxon>
        <taxon>Dinophyceae</taxon>
        <taxon>Prorocentrales</taxon>
        <taxon>Prorocentraceae</taxon>
        <taxon>Prorocentrum</taxon>
    </lineage>
</organism>
<dbReference type="InterPro" id="IPR008144">
    <property type="entry name" value="Guanylate_kin-like_dom"/>
</dbReference>
<dbReference type="Gene3D" id="3.40.50.300">
    <property type="entry name" value="P-loop containing nucleotide triphosphate hydrolases"/>
    <property type="match status" value="1"/>
</dbReference>
<dbReference type="PROSITE" id="PS50052">
    <property type="entry name" value="GUANYLATE_KINASE_2"/>
    <property type="match status" value="1"/>
</dbReference>